<name>A0ABU1FQR1_9MICC</name>
<dbReference type="EMBL" id="JAVKGT010000004">
    <property type="protein sequence ID" value="MDR5710986.1"/>
    <property type="molecule type" value="Genomic_DNA"/>
</dbReference>
<proteinExistence type="predicted"/>
<dbReference type="Proteomes" id="UP001260872">
    <property type="component" value="Unassembled WGS sequence"/>
</dbReference>
<reference evidence="3" key="1">
    <citation type="submission" date="2023-07" db="EMBL/GenBank/DDBJ databases">
        <title>Description of three actinobacteria isolated from air of manufacturing shop in a pharmaceutical factory.</title>
        <authorList>
            <person name="Zhang D.-F."/>
        </authorList>
    </citation>
    <scope>NUCLEOTIDE SEQUENCE [LARGE SCALE GENOMIC DNA]</scope>
    <source>
        <strain evidence="3">CCTCC AB 207010</strain>
    </source>
</reference>
<evidence type="ECO:0000313" key="2">
    <source>
        <dbReference type="EMBL" id="MDR5710986.1"/>
    </source>
</evidence>
<evidence type="ECO:0000256" key="1">
    <source>
        <dbReference type="SAM" id="Phobius"/>
    </source>
</evidence>
<comment type="caution">
    <text evidence="2">The sequence shown here is derived from an EMBL/GenBank/DDBJ whole genome shotgun (WGS) entry which is preliminary data.</text>
</comment>
<evidence type="ECO:0000313" key="3">
    <source>
        <dbReference type="Proteomes" id="UP001260872"/>
    </source>
</evidence>
<accession>A0ABU1FQR1</accession>
<feature type="transmembrane region" description="Helical" evidence="1">
    <location>
        <begin position="24"/>
        <end position="43"/>
    </location>
</feature>
<sequence>MGTASVITTLASSPLWNAVRLTEGLLMSAFSLVCLILAVVALVKCLPKRAERFDVAFKRTKGFWLGMTGGACVLALFGFLGAGPFGLLFPVAAACMALVYLTDVDPEVS</sequence>
<keyword evidence="1" id="KW-0472">Membrane</keyword>
<dbReference type="InterPro" id="IPR019662">
    <property type="entry name" value="DUF2516"/>
</dbReference>
<protein>
    <submittedName>
        <fullName evidence="2">DUF2516 family protein</fullName>
    </submittedName>
</protein>
<dbReference type="Pfam" id="PF10724">
    <property type="entry name" value="DUF2516"/>
    <property type="match status" value="1"/>
</dbReference>
<dbReference type="RefSeq" id="WP_310536374.1">
    <property type="nucleotide sequence ID" value="NZ_BAAAOC010000093.1"/>
</dbReference>
<keyword evidence="3" id="KW-1185">Reference proteome</keyword>
<keyword evidence="1" id="KW-0812">Transmembrane</keyword>
<keyword evidence="1" id="KW-1133">Transmembrane helix</keyword>
<organism evidence="2 3">
    <name type="scientific">Nesterenkonia flava</name>
    <dbReference type="NCBI Taxonomy" id="469799"/>
    <lineage>
        <taxon>Bacteria</taxon>
        <taxon>Bacillati</taxon>
        <taxon>Actinomycetota</taxon>
        <taxon>Actinomycetes</taxon>
        <taxon>Micrococcales</taxon>
        <taxon>Micrococcaceae</taxon>
        <taxon>Nesterenkonia</taxon>
    </lineage>
</organism>
<gene>
    <name evidence="2" type="ORF">RH857_02355</name>
</gene>
<feature type="transmembrane region" description="Helical" evidence="1">
    <location>
        <begin position="63"/>
        <end position="81"/>
    </location>
</feature>